<protein>
    <submittedName>
        <fullName evidence="1">Uncharacterized protein</fullName>
    </submittedName>
</protein>
<gene>
    <name evidence="1" type="ORF">OPT61_g1826</name>
</gene>
<reference evidence="1" key="1">
    <citation type="submission" date="2022-11" db="EMBL/GenBank/DDBJ databases">
        <title>Genome Sequence of Boeremia exigua.</title>
        <authorList>
            <person name="Buettner E."/>
        </authorList>
    </citation>
    <scope>NUCLEOTIDE SEQUENCE</scope>
    <source>
        <strain evidence="1">CU02</strain>
    </source>
</reference>
<evidence type="ECO:0000313" key="2">
    <source>
        <dbReference type="Proteomes" id="UP001153331"/>
    </source>
</evidence>
<dbReference type="Proteomes" id="UP001153331">
    <property type="component" value="Unassembled WGS sequence"/>
</dbReference>
<keyword evidence="2" id="KW-1185">Reference proteome</keyword>
<proteinExistence type="predicted"/>
<evidence type="ECO:0000313" key="1">
    <source>
        <dbReference type="EMBL" id="KAJ8116833.1"/>
    </source>
</evidence>
<name>A0ACC2INY9_9PLEO</name>
<comment type="caution">
    <text evidence="1">The sequence shown here is derived from an EMBL/GenBank/DDBJ whole genome shotgun (WGS) entry which is preliminary data.</text>
</comment>
<dbReference type="EMBL" id="JAPHNI010000077">
    <property type="protein sequence ID" value="KAJ8116833.1"/>
    <property type="molecule type" value="Genomic_DNA"/>
</dbReference>
<accession>A0ACC2INY9</accession>
<organism evidence="1 2">
    <name type="scientific">Boeremia exigua</name>
    <dbReference type="NCBI Taxonomy" id="749465"/>
    <lineage>
        <taxon>Eukaryota</taxon>
        <taxon>Fungi</taxon>
        <taxon>Dikarya</taxon>
        <taxon>Ascomycota</taxon>
        <taxon>Pezizomycotina</taxon>
        <taxon>Dothideomycetes</taxon>
        <taxon>Pleosporomycetidae</taxon>
        <taxon>Pleosporales</taxon>
        <taxon>Pleosporineae</taxon>
        <taxon>Didymellaceae</taxon>
        <taxon>Boeremia</taxon>
    </lineage>
</organism>
<sequence length="316" mass="35478">MAVLRILSQSRSALSRGFTAHRATGSIFRVASTTTPRQHFSSSQYVQNEAVQTPATGAADPRAATRSAFPVNHAQSIAVLKLPWKTTPADVEQLFRSAGLNIKRMQFRIDRFTFRCDTSTFVELESAEQAQKAVKVLNGHKFGNATLAVRPISETFYWNTGFKPENHFFHYDANTPSQAIQGLLDGRRYRLYVENPGWTTIKTKGDSANVMRREMIKQHFGPFGIETIGSLKPAWKQDRNNDNTFLTFIEFTSKDGAERAVEALNGQVVEGKKVYLKPQTIVQPLAEQMEKVDKSLVAKLQEHGIEFSQNQPRAKA</sequence>